<gene>
    <name evidence="5" type="ORF">DRW48_07650</name>
</gene>
<keyword evidence="3" id="KW-0804">Transcription</keyword>
<dbReference type="Pfam" id="PF13377">
    <property type="entry name" value="Peripla_BP_3"/>
    <property type="match status" value="1"/>
</dbReference>
<keyword evidence="1" id="KW-0805">Transcription regulation</keyword>
<evidence type="ECO:0000256" key="2">
    <source>
        <dbReference type="ARBA" id="ARBA00023125"/>
    </source>
</evidence>
<accession>A0A344PJM6</accession>
<dbReference type="EMBL" id="CP030918">
    <property type="protein sequence ID" value="AXC49581.1"/>
    <property type="molecule type" value="Genomic_DNA"/>
</dbReference>
<dbReference type="SMART" id="SM00354">
    <property type="entry name" value="HTH_LACI"/>
    <property type="match status" value="1"/>
</dbReference>
<feature type="domain" description="HTH lacI-type" evidence="4">
    <location>
        <begin position="8"/>
        <end position="62"/>
    </location>
</feature>
<evidence type="ECO:0000256" key="3">
    <source>
        <dbReference type="ARBA" id="ARBA00023163"/>
    </source>
</evidence>
<organism evidence="5 6">
    <name type="scientific">Paracoccus suum</name>
    <dbReference type="NCBI Taxonomy" id="2259340"/>
    <lineage>
        <taxon>Bacteria</taxon>
        <taxon>Pseudomonadati</taxon>
        <taxon>Pseudomonadota</taxon>
        <taxon>Alphaproteobacteria</taxon>
        <taxon>Rhodobacterales</taxon>
        <taxon>Paracoccaceae</taxon>
        <taxon>Paracoccus</taxon>
    </lineage>
</organism>
<dbReference type="Gene3D" id="1.10.260.40">
    <property type="entry name" value="lambda repressor-like DNA-binding domains"/>
    <property type="match status" value="1"/>
</dbReference>
<dbReference type="OrthoDB" id="8433438at2"/>
<dbReference type="PROSITE" id="PS50932">
    <property type="entry name" value="HTH_LACI_2"/>
    <property type="match status" value="1"/>
</dbReference>
<protein>
    <submittedName>
        <fullName evidence="5">LacI family DNA-binding transcriptional regulator</fullName>
    </submittedName>
</protein>
<dbReference type="PANTHER" id="PTHR30146">
    <property type="entry name" value="LACI-RELATED TRANSCRIPTIONAL REPRESSOR"/>
    <property type="match status" value="1"/>
</dbReference>
<dbReference type="PANTHER" id="PTHR30146:SF109">
    <property type="entry name" value="HTH-TYPE TRANSCRIPTIONAL REGULATOR GALS"/>
    <property type="match status" value="1"/>
</dbReference>
<evidence type="ECO:0000259" key="4">
    <source>
        <dbReference type="PROSITE" id="PS50932"/>
    </source>
</evidence>
<dbReference type="AlphaFoldDB" id="A0A344PJM6"/>
<dbReference type="RefSeq" id="WP_114075896.1">
    <property type="nucleotide sequence ID" value="NZ_CP030918.1"/>
</dbReference>
<evidence type="ECO:0000256" key="1">
    <source>
        <dbReference type="ARBA" id="ARBA00023015"/>
    </source>
</evidence>
<name>A0A344PJM6_9RHOB</name>
<dbReference type="InterPro" id="IPR000843">
    <property type="entry name" value="HTH_LacI"/>
</dbReference>
<keyword evidence="6" id="KW-1185">Reference proteome</keyword>
<dbReference type="SUPFAM" id="SSF47413">
    <property type="entry name" value="lambda repressor-like DNA-binding domains"/>
    <property type="match status" value="1"/>
</dbReference>
<reference evidence="6" key="1">
    <citation type="submission" date="2018-07" db="EMBL/GenBank/DDBJ databases">
        <title>Genome sequencing of Paracoccus sp. SC2-6.</title>
        <authorList>
            <person name="Heo J."/>
            <person name="Kim S.-J."/>
            <person name="Kwon S.-W."/>
        </authorList>
    </citation>
    <scope>NUCLEOTIDE SEQUENCE [LARGE SCALE GENOMIC DNA]</scope>
    <source>
        <strain evidence="6">SC2-6</strain>
    </source>
</reference>
<dbReference type="CDD" id="cd01392">
    <property type="entry name" value="HTH_LacI"/>
    <property type="match status" value="1"/>
</dbReference>
<dbReference type="KEGG" id="pars:DRW48_07650"/>
<keyword evidence="2 5" id="KW-0238">DNA-binding</keyword>
<evidence type="ECO:0000313" key="6">
    <source>
        <dbReference type="Proteomes" id="UP000252023"/>
    </source>
</evidence>
<dbReference type="Gene3D" id="3.40.50.2300">
    <property type="match status" value="2"/>
</dbReference>
<sequence>MSKSLVPPRIRDVADRAGVSVATVSRTLSRPEVVTQATRDAVMDAVAATGYRVNHAARNLRQQRSGMVVALVPNLANPFFSRILAGLGEALAEAGTGLIIADTRPGEDGARPGLEAFLNPTRCDGAVLFDGGVEAAHLTGRRGTPPLVVACEWIDGTALPSVTIDNAAGARLAVQHLASLGHKRIALIGGPAQNVLSRERDRGAREAALEARVTLTRIAGDFSIASGAAAAREWAALEPRPSAVLAFSDAMACGFLAEVQRAGLRVPQDVSVMGFDDIDIAPHLLPSLTTIHQPRRQIGRLAAETVLSLAAGTEPASRHHVLPVHLVVRESTGPAR</sequence>
<dbReference type="InterPro" id="IPR010982">
    <property type="entry name" value="Lambda_DNA-bd_dom_sf"/>
</dbReference>
<dbReference type="CDD" id="cd06284">
    <property type="entry name" value="PBP1_LacI-like"/>
    <property type="match status" value="1"/>
</dbReference>
<dbReference type="GO" id="GO:0000976">
    <property type="term" value="F:transcription cis-regulatory region binding"/>
    <property type="evidence" value="ECO:0007669"/>
    <property type="project" value="TreeGrafter"/>
</dbReference>
<dbReference type="Pfam" id="PF00356">
    <property type="entry name" value="LacI"/>
    <property type="match status" value="1"/>
</dbReference>
<dbReference type="GO" id="GO:0003700">
    <property type="term" value="F:DNA-binding transcription factor activity"/>
    <property type="evidence" value="ECO:0007669"/>
    <property type="project" value="TreeGrafter"/>
</dbReference>
<proteinExistence type="predicted"/>
<dbReference type="Proteomes" id="UP000252023">
    <property type="component" value="Chromosome"/>
</dbReference>
<evidence type="ECO:0000313" key="5">
    <source>
        <dbReference type="EMBL" id="AXC49581.1"/>
    </source>
</evidence>
<dbReference type="InterPro" id="IPR028082">
    <property type="entry name" value="Peripla_BP_I"/>
</dbReference>
<dbReference type="InterPro" id="IPR046335">
    <property type="entry name" value="LacI/GalR-like_sensor"/>
</dbReference>
<dbReference type="SUPFAM" id="SSF53822">
    <property type="entry name" value="Periplasmic binding protein-like I"/>
    <property type="match status" value="1"/>
</dbReference>